<evidence type="ECO:0000259" key="3">
    <source>
        <dbReference type="PROSITE" id="PS51371"/>
    </source>
</evidence>
<dbReference type="InterPro" id="IPR000644">
    <property type="entry name" value="CBS_dom"/>
</dbReference>
<dbReference type="InterPro" id="IPR046342">
    <property type="entry name" value="CBS_dom_sf"/>
</dbReference>
<dbReference type="OrthoDB" id="9790355at2"/>
<dbReference type="Gene3D" id="3.10.580.10">
    <property type="entry name" value="CBS-domain"/>
    <property type="match status" value="1"/>
</dbReference>
<dbReference type="Pfam" id="PF00571">
    <property type="entry name" value="CBS"/>
    <property type="match status" value="2"/>
</dbReference>
<name>F7YUB1_9THEM</name>
<dbReference type="KEGG" id="tta:Theth_1238"/>
<evidence type="ECO:0000313" key="5">
    <source>
        <dbReference type="Proteomes" id="UP000006804"/>
    </source>
</evidence>
<proteinExistence type="predicted"/>
<dbReference type="SMART" id="SM00116">
    <property type="entry name" value="CBS"/>
    <property type="match status" value="2"/>
</dbReference>
<dbReference type="SUPFAM" id="SSF54631">
    <property type="entry name" value="CBS-domain pair"/>
    <property type="match status" value="1"/>
</dbReference>
<accession>F7YUB1</accession>
<protein>
    <submittedName>
        <fullName evidence="4">Putative signal transduction protein with CBS domains</fullName>
    </submittedName>
</protein>
<reference evidence="4 5" key="1">
    <citation type="submission" date="2010-11" db="EMBL/GenBank/DDBJ databases">
        <title>The complete genome of Thermotoga thermarum DSM 5069.</title>
        <authorList>
            <consortium name="US DOE Joint Genome Institute (JGI-PGF)"/>
            <person name="Lucas S."/>
            <person name="Copeland A."/>
            <person name="Lapidus A."/>
            <person name="Bruce D."/>
            <person name="Goodwin L."/>
            <person name="Pitluck S."/>
            <person name="Kyrpides N."/>
            <person name="Mavromatis K."/>
            <person name="Ivanova N."/>
            <person name="Zeytun A."/>
            <person name="Brettin T."/>
            <person name="Detter J.C."/>
            <person name="Tapia R."/>
            <person name="Han C."/>
            <person name="Land M."/>
            <person name="Hauser L."/>
            <person name="Markowitz V."/>
            <person name="Cheng J.-F."/>
            <person name="Hugenholtz P."/>
            <person name="Woyke T."/>
            <person name="Wu D."/>
            <person name="Spring S."/>
            <person name="Schroeder M."/>
            <person name="Brambilla E."/>
            <person name="Klenk H.-P."/>
            <person name="Eisen J.A."/>
        </authorList>
    </citation>
    <scope>NUCLEOTIDE SEQUENCE [LARGE SCALE GENOMIC DNA]</scope>
    <source>
        <strain evidence="4 5">DSM 5069</strain>
    </source>
</reference>
<evidence type="ECO:0000313" key="4">
    <source>
        <dbReference type="EMBL" id="AEH51310.1"/>
    </source>
</evidence>
<sequence length="148" mass="16311">MRVSDVMVRDLTAVTPDETIENVLKIMSSQLLSGVPVVSEDMRVIGFIGEDDIVKAVVPGYFSLLQSASFLPDINQLFKNLNLIKDKPVSQFMRSPALVVNENANLMHVADLMIKNNVRVIAVVDDFGRLVGVVNRMNILQAVAERGT</sequence>
<evidence type="ECO:0000256" key="2">
    <source>
        <dbReference type="PROSITE-ProRule" id="PRU00703"/>
    </source>
</evidence>
<dbReference type="eggNOG" id="COG0517">
    <property type="taxonomic scope" value="Bacteria"/>
</dbReference>
<keyword evidence="1 2" id="KW-0129">CBS domain</keyword>
<feature type="domain" description="CBS" evidence="3">
    <location>
        <begin position="93"/>
        <end position="148"/>
    </location>
</feature>
<dbReference type="HOGENOM" id="CLU_040681_9_0_0"/>
<dbReference type="PANTHER" id="PTHR43080">
    <property type="entry name" value="CBS DOMAIN-CONTAINING PROTEIN CBSX3, MITOCHONDRIAL"/>
    <property type="match status" value="1"/>
</dbReference>
<dbReference type="STRING" id="688269.Theth_1238"/>
<dbReference type="Proteomes" id="UP000006804">
    <property type="component" value="Chromosome"/>
</dbReference>
<evidence type="ECO:0000256" key="1">
    <source>
        <dbReference type="ARBA" id="ARBA00023122"/>
    </source>
</evidence>
<gene>
    <name evidence="4" type="ORF">Theth_1238</name>
</gene>
<feature type="domain" description="CBS" evidence="3">
    <location>
        <begin position="7"/>
        <end position="64"/>
    </location>
</feature>
<dbReference type="AlphaFoldDB" id="F7YUB1"/>
<dbReference type="PANTHER" id="PTHR43080:SF2">
    <property type="entry name" value="CBS DOMAIN-CONTAINING PROTEIN"/>
    <property type="match status" value="1"/>
</dbReference>
<dbReference type="PATRIC" id="fig|688269.3.peg.1275"/>
<dbReference type="InterPro" id="IPR051257">
    <property type="entry name" value="Diverse_CBS-Domain"/>
</dbReference>
<organism evidence="4 5">
    <name type="scientific">Pseudothermotoga thermarum DSM 5069</name>
    <dbReference type="NCBI Taxonomy" id="688269"/>
    <lineage>
        <taxon>Bacteria</taxon>
        <taxon>Thermotogati</taxon>
        <taxon>Thermotogota</taxon>
        <taxon>Thermotogae</taxon>
        <taxon>Thermotogales</taxon>
        <taxon>Thermotogaceae</taxon>
        <taxon>Pseudothermotoga</taxon>
    </lineage>
</organism>
<keyword evidence="5" id="KW-1185">Reference proteome</keyword>
<dbReference type="PROSITE" id="PS51371">
    <property type="entry name" value="CBS"/>
    <property type="match status" value="2"/>
</dbReference>
<dbReference type="EMBL" id="CP002351">
    <property type="protein sequence ID" value="AEH51310.1"/>
    <property type="molecule type" value="Genomic_DNA"/>
</dbReference>